<proteinExistence type="predicted"/>
<reference evidence="3" key="1">
    <citation type="submission" date="2011-12" db="EMBL/GenBank/DDBJ databases">
        <authorList>
            <consortium name="The Broad Institute Genome Sequencing Platform"/>
            <person name="Russ C."/>
            <person name="Tyler B."/>
            <person name="Panabieres F."/>
            <person name="Shan W."/>
            <person name="Tripathy S."/>
            <person name="Grunwald N."/>
            <person name="Machado M."/>
            <person name="Young S.K."/>
            <person name="Zeng Q."/>
            <person name="Gargeya S."/>
            <person name="Fitzgerald M."/>
            <person name="Haas B."/>
            <person name="Abouelleil A."/>
            <person name="Alvarado L."/>
            <person name="Arachchi H.M."/>
            <person name="Berlin A."/>
            <person name="Chapman S.B."/>
            <person name="Gearin G."/>
            <person name="Goldberg J."/>
            <person name="Griggs A."/>
            <person name="Gujja S."/>
            <person name="Hansen M."/>
            <person name="Heiman D."/>
            <person name="Howarth C."/>
            <person name="Larimer J."/>
            <person name="Lui A."/>
            <person name="MacDonald P.J.P."/>
            <person name="McCowen C."/>
            <person name="Montmayeur A."/>
            <person name="Murphy C."/>
            <person name="Neiman D."/>
            <person name="Pearson M."/>
            <person name="Priest M."/>
            <person name="Roberts A."/>
            <person name="Saif S."/>
            <person name="Shea T."/>
            <person name="Sisk P."/>
            <person name="Stolte C."/>
            <person name="Sykes S."/>
            <person name="Wortman J."/>
            <person name="Nusbaum C."/>
            <person name="Birren B."/>
        </authorList>
    </citation>
    <scope>NUCLEOTIDE SEQUENCE [LARGE SCALE GENOMIC DNA]</scope>
    <source>
        <strain evidence="3">INRA-310</strain>
    </source>
</reference>
<evidence type="ECO:0000256" key="1">
    <source>
        <dbReference type="SAM" id="MobiDB-lite"/>
    </source>
</evidence>
<dbReference type="Proteomes" id="UP000018817">
    <property type="component" value="Unassembled WGS sequence"/>
</dbReference>
<accession>W2QRF8</accession>
<organism evidence="2 3">
    <name type="scientific">Phytophthora nicotianae (strain INRA-310)</name>
    <name type="common">Phytophthora parasitica</name>
    <dbReference type="NCBI Taxonomy" id="761204"/>
    <lineage>
        <taxon>Eukaryota</taxon>
        <taxon>Sar</taxon>
        <taxon>Stramenopiles</taxon>
        <taxon>Oomycota</taxon>
        <taxon>Peronosporomycetes</taxon>
        <taxon>Peronosporales</taxon>
        <taxon>Peronosporaceae</taxon>
        <taxon>Phytophthora</taxon>
    </lineage>
</organism>
<sequence>MPTILELIKSEKQAQDEEESRPAIVAVEASRSFIMDTKPDPSENISLEMCVLRVEEFDKMFRIDLIDRELESDGDSLLKTFDSLDQARRSKFLFQLTIWKNRKSELNRLEYRRGFSYRFEKLLRAEPIPLDGGVGHVVHSPKRYCANSPRFSSDNCTLTTPTREDQSIDADETAVDRANAKVTPVAQVSGKRKVTKDDGGVAAPKKTRKSNPKSLCFDSPEQISSAADRA</sequence>
<feature type="compositionally biased region" description="Polar residues" evidence="1">
    <location>
        <begin position="221"/>
        <end position="230"/>
    </location>
</feature>
<reference evidence="2 3" key="2">
    <citation type="submission" date="2013-11" db="EMBL/GenBank/DDBJ databases">
        <title>The Genome Sequence of Phytophthora parasitica INRA-310.</title>
        <authorList>
            <consortium name="The Broad Institute Genomics Platform"/>
            <person name="Russ C."/>
            <person name="Tyler B."/>
            <person name="Panabieres F."/>
            <person name="Shan W."/>
            <person name="Tripathy S."/>
            <person name="Grunwald N."/>
            <person name="Machado M."/>
            <person name="Johnson C.S."/>
            <person name="Arredondo F."/>
            <person name="Hong C."/>
            <person name="Coffey M."/>
            <person name="Young S.K."/>
            <person name="Zeng Q."/>
            <person name="Gargeya S."/>
            <person name="Fitzgerald M."/>
            <person name="Abouelleil A."/>
            <person name="Alvarado L."/>
            <person name="Chapman S.B."/>
            <person name="Gainer-Dewar J."/>
            <person name="Goldberg J."/>
            <person name="Griggs A."/>
            <person name="Gujja S."/>
            <person name="Hansen M."/>
            <person name="Howarth C."/>
            <person name="Imamovic A."/>
            <person name="Ireland A."/>
            <person name="Larimer J."/>
            <person name="McCowan C."/>
            <person name="Murphy C."/>
            <person name="Pearson M."/>
            <person name="Poon T.W."/>
            <person name="Priest M."/>
            <person name="Roberts A."/>
            <person name="Saif S."/>
            <person name="Shea T."/>
            <person name="Sykes S."/>
            <person name="Wortman J."/>
            <person name="Nusbaum C."/>
            <person name="Birren B."/>
        </authorList>
    </citation>
    <scope>NUCLEOTIDE SEQUENCE [LARGE SCALE GENOMIC DNA]</scope>
    <source>
        <strain evidence="2 3">INRA-310</strain>
    </source>
</reference>
<dbReference type="OrthoDB" id="129372at2759"/>
<dbReference type="RefSeq" id="XP_008899705.1">
    <property type="nucleotide sequence ID" value="XM_008901457.1"/>
</dbReference>
<name>W2QRF8_PHYN3</name>
<feature type="region of interest" description="Disordered" evidence="1">
    <location>
        <begin position="181"/>
        <end position="230"/>
    </location>
</feature>
<protein>
    <submittedName>
        <fullName evidence="2">Uncharacterized protein</fullName>
    </submittedName>
</protein>
<dbReference type="GeneID" id="20177185"/>
<dbReference type="AlphaFoldDB" id="W2QRF8"/>
<gene>
    <name evidence="2" type="ORF">PPTG_07290</name>
</gene>
<evidence type="ECO:0000313" key="3">
    <source>
        <dbReference type="Proteomes" id="UP000018817"/>
    </source>
</evidence>
<evidence type="ECO:0000313" key="2">
    <source>
        <dbReference type="EMBL" id="ETN15094.1"/>
    </source>
</evidence>
<dbReference type="VEuPathDB" id="FungiDB:PPTG_07290"/>
<dbReference type="EMBL" id="KI669571">
    <property type="protein sequence ID" value="ETN15094.1"/>
    <property type="molecule type" value="Genomic_DNA"/>
</dbReference>